<dbReference type="OMA" id="ILKYERR"/>
<evidence type="ECO:0000313" key="18">
    <source>
        <dbReference type="Proteomes" id="UP000314987"/>
    </source>
</evidence>
<evidence type="ECO:0000256" key="12">
    <source>
        <dbReference type="ARBA" id="ARBA00022989"/>
    </source>
</evidence>
<comment type="subunit">
    <text evidence="4">Complex I is composed of 45 different subunits.</text>
</comment>
<keyword evidence="9" id="KW-0999">Mitochondrion inner membrane</keyword>
<keyword evidence="7" id="KW-0679">Respiratory chain</keyword>
<evidence type="ECO:0000256" key="13">
    <source>
        <dbReference type="ARBA" id="ARBA00023128"/>
    </source>
</evidence>
<dbReference type="PANTHER" id="PTHR17097">
    <property type="entry name" value="NADH-UBIQUINONE OXIDOREDUCTASE KFYI SUBUNIT"/>
    <property type="match status" value="1"/>
</dbReference>
<dbReference type="GO" id="GO:0045271">
    <property type="term" value="C:respiratory chain complex I"/>
    <property type="evidence" value="ECO:0007669"/>
    <property type="project" value="InterPro"/>
</dbReference>
<dbReference type="GeneTree" id="ENSGT00970000197656"/>
<evidence type="ECO:0000256" key="2">
    <source>
        <dbReference type="ARBA" id="ARBA00004434"/>
    </source>
</evidence>
<evidence type="ECO:0000256" key="16">
    <source>
        <dbReference type="ARBA" id="ARBA00032841"/>
    </source>
</evidence>
<evidence type="ECO:0000256" key="8">
    <source>
        <dbReference type="ARBA" id="ARBA00022692"/>
    </source>
</evidence>
<reference evidence="18" key="1">
    <citation type="submission" date="2018-12" db="EMBL/GenBank/DDBJ databases">
        <authorList>
            <person name="Yazar S."/>
        </authorList>
    </citation>
    <scope>NUCLEOTIDE SEQUENCE [LARGE SCALE GENOMIC DNA]</scope>
</reference>
<evidence type="ECO:0000256" key="11">
    <source>
        <dbReference type="ARBA" id="ARBA00022982"/>
    </source>
</evidence>
<evidence type="ECO:0000256" key="10">
    <source>
        <dbReference type="ARBA" id="ARBA00022946"/>
    </source>
</evidence>
<dbReference type="Proteomes" id="UP000314987">
    <property type="component" value="Unassembled WGS sequence"/>
</dbReference>
<dbReference type="STRING" id="29139.ENSVURP00010029350"/>
<proteinExistence type="inferred from homology"/>
<evidence type="ECO:0000256" key="15">
    <source>
        <dbReference type="ARBA" id="ARBA00030166"/>
    </source>
</evidence>
<evidence type="ECO:0000256" key="1">
    <source>
        <dbReference type="ARBA" id="ARBA00003195"/>
    </source>
</evidence>
<keyword evidence="6" id="KW-0813">Transport</keyword>
<keyword evidence="18" id="KW-1185">Reference proteome</keyword>
<dbReference type="InterPro" id="IPR026192">
    <property type="entry name" value="NDUFC1"/>
</dbReference>
<evidence type="ECO:0000256" key="4">
    <source>
        <dbReference type="ARBA" id="ARBA00011533"/>
    </source>
</evidence>
<dbReference type="Pfam" id="PF15088">
    <property type="entry name" value="NADH_dh_m_C1"/>
    <property type="match status" value="1"/>
</dbReference>
<evidence type="ECO:0000256" key="14">
    <source>
        <dbReference type="ARBA" id="ARBA00023136"/>
    </source>
</evidence>
<evidence type="ECO:0000256" key="3">
    <source>
        <dbReference type="ARBA" id="ARBA00008713"/>
    </source>
</evidence>
<reference evidence="17" key="2">
    <citation type="submission" date="2025-08" db="UniProtKB">
        <authorList>
            <consortium name="Ensembl"/>
        </authorList>
    </citation>
    <scope>IDENTIFICATION</scope>
</reference>
<keyword evidence="11" id="KW-0249">Electron transport</keyword>
<keyword evidence="14" id="KW-0472">Membrane</keyword>
<evidence type="ECO:0000256" key="9">
    <source>
        <dbReference type="ARBA" id="ARBA00022792"/>
    </source>
</evidence>
<evidence type="ECO:0000313" key="17">
    <source>
        <dbReference type="Ensembl" id="ENSVURP00010029350.1"/>
    </source>
</evidence>
<accession>A0A4X2M7B6</accession>
<evidence type="ECO:0000256" key="6">
    <source>
        <dbReference type="ARBA" id="ARBA00022448"/>
    </source>
</evidence>
<keyword evidence="10" id="KW-0809">Transit peptide</keyword>
<sequence>MAPSLMLLPQLSQSYPGPGSHAILWFIQRFTFGTNQNEKPNWPKVILTLDTTVGLWVFRVQQHEEDILEYERRKGLE</sequence>
<keyword evidence="12" id="KW-1133">Transmembrane helix</keyword>
<comment type="subcellular location">
    <subcellularLocation>
        <location evidence="2">Mitochondrion inner membrane</location>
        <topology evidence="2">Single-pass membrane protein</topology>
    </subcellularLocation>
</comment>
<dbReference type="GO" id="GO:0005743">
    <property type="term" value="C:mitochondrial inner membrane"/>
    <property type="evidence" value="ECO:0007669"/>
    <property type="project" value="UniProtKB-SubCell"/>
</dbReference>
<comment type="function">
    <text evidence="1">Accessory subunit of the mitochondrial membrane respiratory chain NADH dehydrogenase (Complex I), that is believed not to be involved in catalysis. Complex I functions in the transfer of electrons from NADH to the respiratory chain. The immediate electron acceptor for the enzyme is believed to be ubiquinone.</text>
</comment>
<reference evidence="17" key="3">
    <citation type="submission" date="2025-09" db="UniProtKB">
        <authorList>
            <consortium name="Ensembl"/>
        </authorList>
    </citation>
    <scope>IDENTIFICATION</scope>
</reference>
<protein>
    <recommendedName>
        <fullName evidence="5">NADH dehydrogenase [ubiquinone] 1 subunit C1, mitochondrial</fullName>
    </recommendedName>
    <alternativeName>
        <fullName evidence="15">Complex I-KFYI</fullName>
    </alternativeName>
    <alternativeName>
        <fullName evidence="16">NADH-ubiquinone oxidoreductase KFYI subunit</fullName>
    </alternativeName>
</protein>
<evidence type="ECO:0000256" key="7">
    <source>
        <dbReference type="ARBA" id="ARBA00022660"/>
    </source>
</evidence>
<name>A0A4X2M7B6_VOMUR</name>
<dbReference type="PANTHER" id="PTHR17097:SF0">
    <property type="entry name" value="NADH DEHYDROGENASE [UBIQUINONE] 1 SUBUNIT C1, MITOCHONDRIAL"/>
    <property type="match status" value="1"/>
</dbReference>
<dbReference type="Ensembl" id="ENSVURT00010033436.1">
    <property type="protein sequence ID" value="ENSVURP00010029350.1"/>
    <property type="gene ID" value="ENSVURG00010022456.1"/>
</dbReference>
<keyword evidence="13" id="KW-0496">Mitochondrion</keyword>
<comment type="similarity">
    <text evidence="3">Belongs to the complex I NDUFC1 subunit family.</text>
</comment>
<keyword evidence="8" id="KW-0812">Transmembrane</keyword>
<dbReference type="AlphaFoldDB" id="A0A4X2M7B6"/>
<organism evidence="17 18">
    <name type="scientific">Vombatus ursinus</name>
    <name type="common">Common wombat</name>
    <dbReference type="NCBI Taxonomy" id="29139"/>
    <lineage>
        <taxon>Eukaryota</taxon>
        <taxon>Metazoa</taxon>
        <taxon>Chordata</taxon>
        <taxon>Craniata</taxon>
        <taxon>Vertebrata</taxon>
        <taxon>Euteleostomi</taxon>
        <taxon>Mammalia</taxon>
        <taxon>Metatheria</taxon>
        <taxon>Diprotodontia</taxon>
        <taxon>Vombatidae</taxon>
        <taxon>Vombatus</taxon>
    </lineage>
</organism>
<evidence type="ECO:0000256" key="5">
    <source>
        <dbReference type="ARBA" id="ARBA00016767"/>
    </source>
</evidence>